<dbReference type="EMBL" id="UXSR01000392">
    <property type="protein sequence ID" value="VDD76417.1"/>
    <property type="molecule type" value="Genomic_DNA"/>
</dbReference>
<reference evidence="2 3" key="1">
    <citation type="submission" date="2018-10" db="EMBL/GenBank/DDBJ databases">
        <authorList>
            <consortium name="Pathogen Informatics"/>
        </authorList>
    </citation>
    <scope>NUCLEOTIDE SEQUENCE [LARGE SCALE GENOMIC DNA]</scope>
</reference>
<name>A0A0R3U6K8_MESCO</name>
<evidence type="ECO:0000313" key="3">
    <source>
        <dbReference type="Proteomes" id="UP000267029"/>
    </source>
</evidence>
<evidence type="ECO:0000256" key="1">
    <source>
        <dbReference type="SAM" id="MobiDB-lite"/>
    </source>
</evidence>
<gene>
    <name evidence="2" type="ORF">MCOS_LOCUS2420</name>
</gene>
<feature type="compositionally biased region" description="Polar residues" evidence="1">
    <location>
        <begin position="1"/>
        <end position="11"/>
    </location>
</feature>
<sequence>VTADESTTPCSTEDAASTHEASPSTTSPSPAEQETQMAHKADLDEVAKPAVQEQPHVQPETLLDIQPTHQPTEIVTESSHHDVSPDLATEVPRISDQTEIYTHVISSSSVQPDTSSFKSAVTDSRVAVVHGAMVNLSSSDPSKLSSNHSATDAVAHVGNGLDYSRVATVKYFVNASAKSNQSSDSEFYGISPSVLEIVRGIQKRIVRVREILKIAEDNIKSALATLGDNLLSFLPSSTLNGSSGNSKPKMKFVNEPETKHLNEPPNSLQGTK</sequence>
<feature type="region of interest" description="Disordered" evidence="1">
    <location>
        <begin position="1"/>
        <end position="66"/>
    </location>
</feature>
<organism evidence="4">
    <name type="scientific">Mesocestoides corti</name>
    <name type="common">Flatworm</name>
    <dbReference type="NCBI Taxonomy" id="53468"/>
    <lineage>
        <taxon>Eukaryota</taxon>
        <taxon>Metazoa</taxon>
        <taxon>Spiralia</taxon>
        <taxon>Lophotrochozoa</taxon>
        <taxon>Platyhelminthes</taxon>
        <taxon>Cestoda</taxon>
        <taxon>Eucestoda</taxon>
        <taxon>Cyclophyllidea</taxon>
        <taxon>Mesocestoididae</taxon>
        <taxon>Mesocestoides</taxon>
    </lineage>
</organism>
<dbReference type="WBParaSite" id="MCU_008571-RA">
    <property type="protein sequence ID" value="MCU_008571-RA"/>
    <property type="gene ID" value="MCU_008571"/>
</dbReference>
<feature type="compositionally biased region" description="Low complexity" evidence="1">
    <location>
        <begin position="18"/>
        <end position="35"/>
    </location>
</feature>
<accession>A0A0R3U6K8</accession>
<reference evidence="4" key="2">
    <citation type="submission" date="2019-11" db="UniProtKB">
        <authorList>
            <consortium name="WormBaseParasite"/>
        </authorList>
    </citation>
    <scope>IDENTIFICATION</scope>
</reference>
<evidence type="ECO:0000313" key="2">
    <source>
        <dbReference type="EMBL" id="VDD76417.1"/>
    </source>
</evidence>
<proteinExistence type="predicted"/>
<feature type="compositionally biased region" description="Basic and acidic residues" evidence="1">
    <location>
        <begin position="37"/>
        <end position="47"/>
    </location>
</feature>
<evidence type="ECO:0000313" key="4">
    <source>
        <dbReference type="WBParaSite" id="MCU_008571-RA"/>
    </source>
</evidence>
<dbReference type="AlphaFoldDB" id="A0A0R3U6K8"/>
<feature type="compositionally biased region" description="Basic and acidic residues" evidence="1">
    <location>
        <begin position="252"/>
        <end position="262"/>
    </location>
</feature>
<keyword evidence="3" id="KW-1185">Reference proteome</keyword>
<protein>
    <submittedName>
        <fullName evidence="4">Focal_AT domain-containing protein</fullName>
    </submittedName>
</protein>
<feature type="region of interest" description="Disordered" evidence="1">
    <location>
        <begin position="238"/>
        <end position="272"/>
    </location>
</feature>
<dbReference type="Proteomes" id="UP000267029">
    <property type="component" value="Unassembled WGS sequence"/>
</dbReference>